<sequence>MADTENDVSASKKRAAGRQISKENPELDENTSKPEMGTFQKVSEVLGLLATRRIVKDRRQPTLSASSNSCAGIRLVPTVESTTKEDPQVTEEESNLSDYEEGEESEIKTPLDEANIKKMFV</sequence>
<dbReference type="Pfam" id="PF08911">
    <property type="entry name" value="NUP50"/>
    <property type="match status" value="1"/>
</dbReference>
<organism evidence="3 4">
    <name type="scientific">Platanthera guangdongensis</name>
    <dbReference type="NCBI Taxonomy" id="2320717"/>
    <lineage>
        <taxon>Eukaryota</taxon>
        <taxon>Viridiplantae</taxon>
        <taxon>Streptophyta</taxon>
        <taxon>Embryophyta</taxon>
        <taxon>Tracheophyta</taxon>
        <taxon>Spermatophyta</taxon>
        <taxon>Magnoliopsida</taxon>
        <taxon>Liliopsida</taxon>
        <taxon>Asparagales</taxon>
        <taxon>Orchidaceae</taxon>
        <taxon>Orchidoideae</taxon>
        <taxon>Orchideae</taxon>
        <taxon>Orchidinae</taxon>
        <taxon>Platanthera</taxon>
    </lineage>
</organism>
<keyword evidence="4" id="KW-1185">Reference proteome</keyword>
<accession>A0ABR2MET5</accession>
<dbReference type="EMBL" id="JBBWWR010000008">
    <property type="protein sequence ID" value="KAK8962211.1"/>
    <property type="molecule type" value="Genomic_DNA"/>
</dbReference>
<evidence type="ECO:0000259" key="2">
    <source>
        <dbReference type="Pfam" id="PF08911"/>
    </source>
</evidence>
<dbReference type="Proteomes" id="UP001412067">
    <property type="component" value="Unassembled WGS sequence"/>
</dbReference>
<feature type="region of interest" description="Disordered" evidence="1">
    <location>
        <begin position="74"/>
        <end position="121"/>
    </location>
</feature>
<comment type="caution">
    <text evidence="3">The sequence shown here is derived from an EMBL/GenBank/DDBJ whole genome shotgun (WGS) entry which is preliminary data.</text>
</comment>
<feature type="domain" description="Nuclear pore complex NUP2/50/61" evidence="2">
    <location>
        <begin position="12"/>
        <end position="67"/>
    </location>
</feature>
<evidence type="ECO:0000313" key="4">
    <source>
        <dbReference type="Proteomes" id="UP001412067"/>
    </source>
</evidence>
<protein>
    <recommendedName>
        <fullName evidence="2">Nuclear pore complex NUP2/50/61 domain-containing protein</fullName>
    </recommendedName>
</protein>
<gene>
    <name evidence="3" type="ORF">KSP40_PGU013640</name>
</gene>
<dbReference type="InterPro" id="IPR015007">
    <property type="entry name" value="NUP2/50/61"/>
</dbReference>
<feature type="region of interest" description="Disordered" evidence="1">
    <location>
        <begin position="1"/>
        <end position="39"/>
    </location>
</feature>
<name>A0ABR2MET5_9ASPA</name>
<proteinExistence type="predicted"/>
<feature type="compositionally biased region" description="Basic and acidic residues" evidence="1">
    <location>
        <begin position="105"/>
        <end position="121"/>
    </location>
</feature>
<feature type="compositionally biased region" description="Acidic residues" evidence="1">
    <location>
        <begin position="88"/>
        <end position="104"/>
    </location>
</feature>
<evidence type="ECO:0000256" key="1">
    <source>
        <dbReference type="SAM" id="MobiDB-lite"/>
    </source>
</evidence>
<reference evidence="3 4" key="1">
    <citation type="journal article" date="2022" name="Nat. Plants">
        <title>Genomes of leafy and leafless Platanthera orchids illuminate the evolution of mycoheterotrophy.</title>
        <authorList>
            <person name="Li M.H."/>
            <person name="Liu K.W."/>
            <person name="Li Z."/>
            <person name="Lu H.C."/>
            <person name="Ye Q.L."/>
            <person name="Zhang D."/>
            <person name="Wang J.Y."/>
            <person name="Li Y.F."/>
            <person name="Zhong Z.M."/>
            <person name="Liu X."/>
            <person name="Yu X."/>
            <person name="Liu D.K."/>
            <person name="Tu X.D."/>
            <person name="Liu B."/>
            <person name="Hao Y."/>
            <person name="Liao X.Y."/>
            <person name="Jiang Y.T."/>
            <person name="Sun W.H."/>
            <person name="Chen J."/>
            <person name="Chen Y.Q."/>
            <person name="Ai Y."/>
            <person name="Zhai J.W."/>
            <person name="Wu S.S."/>
            <person name="Zhou Z."/>
            <person name="Hsiao Y.Y."/>
            <person name="Wu W.L."/>
            <person name="Chen Y.Y."/>
            <person name="Lin Y.F."/>
            <person name="Hsu J.L."/>
            <person name="Li C.Y."/>
            <person name="Wang Z.W."/>
            <person name="Zhao X."/>
            <person name="Zhong W.Y."/>
            <person name="Ma X.K."/>
            <person name="Ma L."/>
            <person name="Huang J."/>
            <person name="Chen G.Z."/>
            <person name="Huang M.Z."/>
            <person name="Huang L."/>
            <person name="Peng D.H."/>
            <person name="Luo Y.B."/>
            <person name="Zou S.Q."/>
            <person name="Chen S.P."/>
            <person name="Lan S."/>
            <person name="Tsai W.C."/>
            <person name="Van de Peer Y."/>
            <person name="Liu Z.J."/>
        </authorList>
    </citation>
    <scope>NUCLEOTIDE SEQUENCE [LARGE SCALE GENOMIC DNA]</scope>
    <source>
        <strain evidence="3">Lor288</strain>
    </source>
</reference>
<evidence type="ECO:0000313" key="3">
    <source>
        <dbReference type="EMBL" id="KAK8962211.1"/>
    </source>
</evidence>